<accession>A0AAU4K1M5</accession>
<gene>
    <name evidence="2" type="ORF">OG579_20285</name>
</gene>
<keyword evidence="3" id="KW-1185">Reference proteome</keyword>
<dbReference type="Pfam" id="PF08310">
    <property type="entry name" value="LGFP"/>
    <property type="match status" value="2"/>
</dbReference>
<dbReference type="AlphaFoldDB" id="A0AAU4K1M5"/>
<dbReference type="RefSeq" id="WP_328857420.1">
    <property type="nucleotide sequence ID" value="NZ_CP108021.1"/>
</dbReference>
<feature type="signal peptide" evidence="1">
    <location>
        <begin position="1"/>
        <end position="25"/>
    </location>
</feature>
<dbReference type="EMBL" id="CP108021">
    <property type="protein sequence ID" value="WUM19998.1"/>
    <property type="molecule type" value="Genomic_DNA"/>
</dbReference>
<feature type="chain" id="PRO_5043771805" evidence="1">
    <location>
        <begin position="26"/>
        <end position="195"/>
    </location>
</feature>
<sequence length="195" mass="20845">MKTTTKQRWAAVLTAAGIAGMTAVGQGAGAASADTVIDGINVGGRIEQAYFESGGVEKWGGPRSTELRARNNGRFQVFAKDTAFYWNAGVDYGRAHQISGAIRGKWASLNWENGALGYPVTNEFGQGPARVSIFQGGTIYWSQNTGAHQIWGGILSKWRAQGGVNSAVGLPVSDEIRLGNNTFLQRFANGVIYFP</sequence>
<dbReference type="Proteomes" id="UP001432128">
    <property type="component" value="Chromosome"/>
</dbReference>
<dbReference type="KEGG" id="whr:OG579_20285"/>
<name>A0AAU4K1M5_9NOCA</name>
<organism evidence="2 3">
    <name type="scientific">Williamsia herbipolensis</name>
    <dbReference type="NCBI Taxonomy" id="1603258"/>
    <lineage>
        <taxon>Bacteria</taxon>
        <taxon>Bacillati</taxon>
        <taxon>Actinomycetota</taxon>
        <taxon>Actinomycetes</taxon>
        <taxon>Mycobacteriales</taxon>
        <taxon>Nocardiaceae</taxon>
        <taxon>Williamsia</taxon>
    </lineage>
</organism>
<evidence type="ECO:0000313" key="2">
    <source>
        <dbReference type="EMBL" id="WUM19998.1"/>
    </source>
</evidence>
<reference evidence="2 3" key="1">
    <citation type="submission" date="2022-10" db="EMBL/GenBank/DDBJ databases">
        <title>The complete genomes of actinobacterial strains from the NBC collection.</title>
        <authorList>
            <person name="Joergensen T.S."/>
            <person name="Alvarez Arevalo M."/>
            <person name="Sterndorff E.B."/>
            <person name="Faurdal D."/>
            <person name="Vuksanovic O."/>
            <person name="Mourched A.-S."/>
            <person name="Charusanti P."/>
            <person name="Shaw S."/>
            <person name="Blin K."/>
            <person name="Weber T."/>
        </authorList>
    </citation>
    <scope>NUCLEOTIDE SEQUENCE [LARGE SCALE GENOMIC DNA]</scope>
    <source>
        <strain evidence="2 3">NBC_00319</strain>
    </source>
</reference>
<proteinExistence type="predicted"/>
<keyword evidence="1" id="KW-0732">Signal</keyword>
<evidence type="ECO:0000313" key="3">
    <source>
        <dbReference type="Proteomes" id="UP001432128"/>
    </source>
</evidence>
<dbReference type="InterPro" id="IPR013207">
    <property type="entry name" value="LGFP"/>
</dbReference>
<evidence type="ECO:0000256" key="1">
    <source>
        <dbReference type="SAM" id="SignalP"/>
    </source>
</evidence>
<protein>
    <submittedName>
        <fullName evidence="2">Lysozyme</fullName>
    </submittedName>
</protein>